<keyword evidence="4" id="KW-1185">Reference proteome</keyword>
<gene>
    <name evidence="2" type="ORF">SAMN05421680_1384</name>
    <name evidence="1" type="ORF">Xmau_04306</name>
</gene>
<accession>A0A1I3XT93</accession>
<reference evidence="2" key="1">
    <citation type="submission" date="2016-10" db="EMBL/GenBank/DDBJ databases">
        <authorList>
            <person name="de Groot N.N."/>
        </authorList>
    </citation>
    <scope>NUCLEOTIDE SEQUENCE [LARGE SCALE GENOMIC DNA]</scope>
    <source>
        <strain evidence="2">DSM 17908</strain>
    </source>
</reference>
<evidence type="ECO:0000313" key="3">
    <source>
        <dbReference type="Proteomes" id="UP000198919"/>
    </source>
</evidence>
<dbReference type="EMBL" id="FORG01000038">
    <property type="protein sequence ID" value="SFK22206.1"/>
    <property type="molecule type" value="Genomic_DNA"/>
</dbReference>
<evidence type="ECO:0000313" key="4">
    <source>
        <dbReference type="Proteomes" id="UP000224607"/>
    </source>
</evidence>
<reference evidence="3" key="2">
    <citation type="submission" date="2016-10" db="EMBL/GenBank/DDBJ databases">
        <authorList>
            <person name="Varghese N."/>
            <person name="Submissions S."/>
        </authorList>
    </citation>
    <scope>NUCLEOTIDE SEQUENCE [LARGE SCALE GENOMIC DNA]</scope>
    <source>
        <strain evidence="3">DSM 17908</strain>
    </source>
</reference>
<proteinExistence type="predicted"/>
<dbReference type="EMBL" id="NITY01000029">
    <property type="protein sequence ID" value="PHM36297.1"/>
    <property type="molecule type" value="Genomic_DNA"/>
</dbReference>
<organism evidence="2 3">
    <name type="scientific">Xenorhabdus mauleonii</name>
    <dbReference type="NCBI Taxonomy" id="351675"/>
    <lineage>
        <taxon>Bacteria</taxon>
        <taxon>Pseudomonadati</taxon>
        <taxon>Pseudomonadota</taxon>
        <taxon>Gammaproteobacteria</taxon>
        <taxon>Enterobacterales</taxon>
        <taxon>Morganellaceae</taxon>
        <taxon>Xenorhabdus</taxon>
    </lineage>
</organism>
<evidence type="ECO:0000313" key="2">
    <source>
        <dbReference type="EMBL" id="SFK22206.1"/>
    </source>
</evidence>
<dbReference type="AlphaFoldDB" id="A0A1I3XT93"/>
<dbReference type="Proteomes" id="UP000198919">
    <property type="component" value="Unassembled WGS sequence"/>
</dbReference>
<dbReference type="Proteomes" id="UP000224607">
    <property type="component" value="Unassembled WGS sequence"/>
</dbReference>
<reference evidence="1 4" key="3">
    <citation type="journal article" date="2017" name="Nat. Microbiol.">
        <title>Natural product diversity associated with the nematode symbionts Photorhabdus and Xenorhabdus.</title>
        <authorList>
            <person name="Tobias N.J."/>
            <person name="Wolff H."/>
            <person name="Djahanschiri B."/>
            <person name="Grundmann F."/>
            <person name="Kronenwerth M."/>
            <person name="Shi Y.M."/>
            <person name="Simonyi S."/>
            <person name="Grun P."/>
            <person name="Shapiro-Ilan D."/>
            <person name="Pidot S.J."/>
            <person name="Stinear T.P."/>
            <person name="Ebersberger I."/>
            <person name="Bode H.B."/>
        </authorList>
    </citation>
    <scope>NUCLEOTIDE SEQUENCE [LARGE SCALE GENOMIC DNA]</scope>
    <source>
        <strain evidence="1 4">DSM 17908</strain>
    </source>
</reference>
<sequence>MNPEQFIEKNVEAKLIKLGFSSSICSGQL</sequence>
<evidence type="ECO:0000313" key="1">
    <source>
        <dbReference type="EMBL" id="PHM36297.1"/>
    </source>
</evidence>
<name>A0A1I3XT93_9GAMM</name>
<protein>
    <submittedName>
        <fullName evidence="2">Uncharacterized protein</fullName>
    </submittedName>
</protein>